<feature type="region of interest" description="Disordered" evidence="2">
    <location>
        <begin position="93"/>
        <end position="115"/>
    </location>
</feature>
<evidence type="ECO:0000256" key="2">
    <source>
        <dbReference type="SAM" id="MobiDB-lite"/>
    </source>
</evidence>
<proteinExistence type="predicted"/>
<dbReference type="Pfam" id="PF20089">
    <property type="entry name" value="DUF6481"/>
    <property type="match status" value="1"/>
</dbReference>
<evidence type="ECO:0000256" key="1">
    <source>
        <dbReference type="SAM" id="Coils"/>
    </source>
</evidence>
<dbReference type="RefSeq" id="WP_344709247.1">
    <property type="nucleotide sequence ID" value="NZ_BAAAZD010000001.1"/>
</dbReference>
<evidence type="ECO:0000313" key="4">
    <source>
        <dbReference type="Proteomes" id="UP001501310"/>
    </source>
</evidence>
<reference evidence="4" key="1">
    <citation type="journal article" date="2019" name="Int. J. Syst. Evol. Microbiol.">
        <title>The Global Catalogue of Microorganisms (GCM) 10K type strain sequencing project: providing services to taxonomists for standard genome sequencing and annotation.</title>
        <authorList>
            <consortium name="The Broad Institute Genomics Platform"/>
            <consortium name="The Broad Institute Genome Sequencing Center for Infectious Disease"/>
            <person name="Wu L."/>
            <person name="Ma J."/>
        </authorList>
    </citation>
    <scope>NUCLEOTIDE SEQUENCE [LARGE SCALE GENOMIC DNA]</scope>
    <source>
        <strain evidence="4">JCM 16603</strain>
    </source>
</reference>
<keyword evidence="4" id="KW-1185">Reference proteome</keyword>
<protein>
    <recommendedName>
        <fullName evidence="5">Treponemal membrane protein B</fullName>
    </recommendedName>
</protein>
<feature type="coiled-coil region" evidence="1">
    <location>
        <begin position="35"/>
        <end position="88"/>
    </location>
</feature>
<gene>
    <name evidence="3" type="ORF">GCM10022211_11780</name>
</gene>
<keyword evidence="1" id="KW-0175">Coiled coil</keyword>
<comment type="caution">
    <text evidence="3">The sequence shown here is derived from an EMBL/GenBank/DDBJ whole genome shotgun (WGS) entry which is preliminary data.</text>
</comment>
<evidence type="ECO:0008006" key="5">
    <source>
        <dbReference type="Google" id="ProtNLM"/>
    </source>
</evidence>
<organism evidence="3 4">
    <name type="scientific">Sphingomonas humi</name>
    <dbReference type="NCBI Taxonomy" id="335630"/>
    <lineage>
        <taxon>Bacteria</taxon>
        <taxon>Pseudomonadati</taxon>
        <taxon>Pseudomonadota</taxon>
        <taxon>Alphaproteobacteria</taxon>
        <taxon>Sphingomonadales</taxon>
        <taxon>Sphingomonadaceae</taxon>
        <taxon>Sphingomonas</taxon>
    </lineage>
</organism>
<dbReference type="Proteomes" id="UP001501310">
    <property type="component" value="Unassembled WGS sequence"/>
</dbReference>
<feature type="compositionally biased region" description="Basic and acidic residues" evidence="2">
    <location>
        <begin position="96"/>
        <end position="108"/>
    </location>
</feature>
<dbReference type="EMBL" id="BAAAZD010000001">
    <property type="protein sequence ID" value="GAA4002210.1"/>
    <property type="molecule type" value="Genomic_DNA"/>
</dbReference>
<name>A0ABP7RUQ1_9SPHN</name>
<sequence length="115" mass="12497">MASFKDPSFQDRAAAANLARQKALAKLAARPTPDAAELAAQREAWEAEQQKLAAERAAKKEETARLKAEKAAKKAADLEEARVAAELKAARLKPASPEEMKAARDARYAARKARK</sequence>
<dbReference type="InterPro" id="IPR045510">
    <property type="entry name" value="DUF6481"/>
</dbReference>
<evidence type="ECO:0000313" key="3">
    <source>
        <dbReference type="EMBL" id="GAA4002210.1"/>
    </source>
</evidence>
<accession>A0ABP7RUQ1</accession>